<dbReference type="InterPro" id="IPR013783">
    <property type="entry name" value="Ig-like_fold"/>
</dbReference>
<dbReference type="Pfam" id="PF01476">
    <property type="entry name" value="LysM"/>
    <property type="match status" value="1"/>
</dbReference>
<keyword evidence="1" id="KW-0732">Signal</keyword>
<feature type="domain" description="LysM" evidence="2">
    <location>
        <begin position="39"/>
        <end position="86"/>
    </location>
</feature>
<dbReference type="CDD" id="cd00118">
    <property type="entry name" value="LysM"/>
    <property type="match status" value="1"/>
</dbReference>
<reference evidence="3" key="1">
    <citation type="submission" date="2024-05" db="EMBL/GenBank/DDBJ databases">
        <authorList>
            <person name="Yang L."/>
            <person name="Pan L."/>
        </authorList>
    </citation>
    <scope>NUCLEOTIDE SEQUENCE</scope>
    <source>
        <strain evidence="3">FCG-7</strain>
    </source>
</reference>
<dbReference type="PROSITE" id="PS51782">
    <property type="entry name" value="LYSM"/>
    <property type="match status" value="1"/>
</dbReference>
<organism evidence="3">
    <name type="scientific">Chitinibacter mangrovi</name>
    <dbReference type="NCBI Taxonomy" id="3153927"/>
    <lineage>
        <taxon>Bacteria</taxon>
        <taxon>Pseudomonadati</taxon>
        <taxon>Pseudomonadota</taxon>
        <taxon>Betaproteobacteria</taxon>
        <taxon>Neisseriales</taxon>
        <taxon>Chitinibacteraceae</taxon>
        <taxon>Chitinibacter</taxon>
    </lineage>
</organism>
<dbReference type="Gene3D" id="2.60.120.1440">
    <property type="match status" value="1"/>
</dbReference>
<dbReference type="EMBL" id="CP157355">
    <property type="protein sequence ID" value="XBM01198.1"/>
    <property type="molecule type" value="Genomic_DNA"/>
</dbReference>
<feature type="chain" id="PRO_5043817690" evidence="1">
    <location>
        <begin position="35"/>
        <end position="567"/>
    </location>
</feature>
<evidence type="ECO:0000313" key="3">
    <source>
        <dbReference type="EMBL" id="XBM01198.1"/>
    </source>
</evidence>
<dbReference type="InterPro" id="IPR036779">
    <property type="entry name" value="LysM_dom_sf"/>
</dbReference>
<name>A0AAU7FC10_9NEIS</name>
<dbReference type="PANTHER" id="PTHR38731:SF3">
    <property type="entry name" value="BLL6125 PROTEIN"/>
    <property type="match status" value="1"/>
</dbReference>
<evidence type="ECO:0000259" key="2">
    <source>
        <dbReference type="PROSITE" id="PS51782"/>
    </source>
</evidence>
<dbReference type="KEGG" id="cmav:ABHF33_02615"/>
<dbReference type="Gene3D" id="3.10.350.10">
    <property type="entry name" value="LysM domain"/>
    <property type="match status" value="1"/>
</dbReference>
<dbReference type="Gene3D" id="2.60.40.10">
    <property type="entry name" value="Immunoglobulins"/>
    <property type="match status" value="2"/>
</dbReference>
<dbReference type="PANTHER" id="PTHR38731">
    <property type="entry name" value="LIPL45-RELATED LIPOPROTEIN-RELATED"/>
    <property type="match status" value="1"/>
</dbReference>
<feature type="signal peptide" evidence="1">
    <location>
        <begin position="1"/>
        <end position="34"/>
    </location>
</feature>
<sequence length="567" mass="60922">MINLCFSQARLTTLRHAATLLGTLLVSTTPAALASEDIHHYPVKPGDNLYRIAEQLLNRPSDWQAVAKLNAIKNPDFLQPGSTVKIPLRLMRGVAQSAQVLYLRGEVKVIAGPDKGKALSAGQTLREGNVIAASANGWLGLGLQDGSQIYVSPNSQFTLQRLRDVPQVGARQTEVKLKQGRADFAVEKQPAGSRFEVTTPLAVTGVRGTRFGVALNAQGTRTLTDLLSGAVVFKAGAVKTGAHTELAAGHGIVLDQGRQPALKALPDPPQLTQALSRIESLPFVLPLQLSDSKGADTTSTFLAQLETISQPAQIIWLANEAKPTLSADIADGNYLLRVRAISSDGLAGKELLTPLHIKTTPAAPLIQTPAQGAHLPSGQVTLLCAGDDDAKGYLFQISGQIDFAGNTQEKIIEGSRCRWDSQLDQPQAYFWRVATLENITNAQRGPFSAPTVFNVVKAPSAPEASESYTDQLRVQWAGEPGSSYQLQIAHERDFAAPILDLQLSEPHTALDIPLGCRDYFIRIKSTNQYGMSSAFSKVRRLNTPAVLCSSNGLGLRDSQGQIIRLAD</sequence>
<gene>
    <name evidence="3" type="ORF">ABHF33_02615</name>
</gene>
<dbReference type="AlphaFoldDB" id="A0AAU7FC10"/>
<dbReference type="SUPFAM" id="SSF54106">
    <property type="entry name" value="LysM domain"/>
    <property type="match status" value="1"/>
</dbReference>
<protein>
    <submittedName>
        <fullName evidence="3">FecR domain-containing protein</fullName>
    </submittedName>
</protein>
<dbReference type="RefSeq" id="WP_348945504.1">
    <property type="nucleotide sequence ID" value="NZ_CP157355.1"/>
</dbReference>
<accession>A0AAU7FC10</accession>
<evidence type="ECO:0000256" key="1">
    <source>
        <dbReference type="SAM" id="SignalP"/>
    </source>
</evidence>
<dbReference type="InterPro" id="IPR018392">
    <property type="entry name" value="LysM"/>
</dbReference>
<dbReference type="InterPro" id="IPR006860">
    <property type="entry name" value="FecR"/>
</dbReference>
<proteinExistence type="predicted"/>
<dbReference type="Pfam" id="PF04773">
    <property type="entry name" value="FecR"/>
    <property type="match status" value="1"/>
</dbReference>
<dbReference type="SMART" id="SM00257">
    <property type="entry name" value="LysM"/>
    <property type="match status" value="1"/>
</dbReference>